<dbReference type="SUPFAM" id="SSF74853">
    <property type="entry name" value="Lamin A/C globular tail domain"/>
    <property type="match status" value="1"/>
</dbReference>
<dbReference type="Gene3D" id="3.20.20.140">
    <property type="entry name" value="Metal-dependent hydrolases"/>
    <property type="match status" value="1"/>
</dbReference>
<name>A0A4R4E5B8_9BACL</name>
<dbReference type="SUPFAM" id="SSF89550">
    <property type="entry name" value="PHP domain-like"/>
    <property type="match status" value="1"/>
</dbReference>
<dbReference type="Pfam" id="PF00932">
    <property type="entry name" value="LTD"/>
    <property type="match status" value="1"/>
</dbReference>
<dbReference type="InterPro" id="IPR055458">
    <property type="entry name" value="IFT52_GIFT"/>
</dbReference>
<sequence>MFIRKRKLTKWLHLAIAVLVFVSAILPSSLFLNSKTAKAAISNNVVISQVYAAGGGAAIFDYKFIELYNPTKQDIDLTGWTIQYSSAGGVFQAANSKPLSGTIKAYGYYLLKGASTGSSNANVINIGGMTFDANPGLNTAAGAGKIALSKSNTVVTGSSDPNVVDFLGYGTGSSGANDSLGAVFAGTSFTTGTITRKSNSTDAIPGKGNGWDTRNNATDFKFNSGPTFNIHNSLSPLEAPDDSEGGGTPQATPTPVASKITYVRDASDNTRGIVTGEAGAVTGGAIVKAYATGQTIEATATASGAFSMSVPNADTNLTIQVSATLDGRTESAKVQISLTSPDSISTIASIRINDANGSPTNQEQTYTVEGVVTMPNGLIDTKKSNFYIQDATGGINIYSTTLAPPTGTKLGDKLRVKGKILFYQGLTEFDAISIEKIGEEQVPAPKSLTIAELNTYATAEPNEGILAKISGKITSPPAVVGSAANITIADANNKTLTVRVTISSGIDYSTALVANQSYEIVGIIGQNKSASPYTSGYQIFPRYASDITAELTLSHTAVTQAYEGIDLTITATASNAESVNLYYREKDNQGSFTMIPFTTTDHMHYSATIDKSNLTSNGIEYYIEAKASTAIKLIGSADTPLLVKVDQYTLGPQFTQETPFNTAEIESKRPEISVKMFDLSGVVLSSVSIKIDGVDVTNQAAKLPNLISYTPISDLSISNHTVEVSAMNNFNISSNYTWSFTVIPTFDGGNHYRGTTHNHTNISHDGKGDPEQALLEAQKYGYDWFAFSDHSHDIDSALLGQDTEMKGDMPERKGGADWKKTKDLAAQYTKNGNFVVFPAFEMTSTTWGHSNVFGTENFIDRNINNKMYQDLSKYYAWVLQYDDIAAQFNHPDMSKNAFNNFTPYDSNVDKLFTMFEVGNGSGQYQYANSDQKYIAALDLGWHVAPTYGEDNHDGTWGQTMKRTVIVSKDLSQESLLQSMRNLHVYMTEDPNFTLDVFANDYYMGATVDSKTLNFKINGNDLIRESSADPKYSYLPKNYVSNDKIKKVEIISNGGKVIQSITPQTNAANFKDNDTSFEWKPTVQAAGSQQWYVVKVTQEDGDRVYSSPIWSQQAAVDVKVSGIEVVGDAIIGGNAAQLKAGISNLGSTDVSNLKVGFYYDQIVDSNQIGISVIPSLPAKTVATATVTWNNPVVGNHQIIATLIDPPAGDDLTDNVFILPFTIKPPLGLKIMIDAKHKNENTSTDSGTYKDNLNSMTSILRKEGYTVVENTSELTANVLSGVEVLMISHPGVSLTANEKTAVAEYVKSGGSLMLTEKSNNGSTNPTINNDLLQEIGSSIQVNNDGVFDASKAGNFWTDPIGTKHAVRAHPTPFENNYLMDLIPAIDYFSGSSLKKGSSGKLMTEGKVTVLVSGNKTSYQDNAKTDTVDYNLLNNRTPGENITGGDSIPLIASEELYNGGKIGRIIVSGMNILNDKQLDESYESKGNTRFTLSAFNWLANRDVQVTKIQDARNKADDTELMIQGTVTTSAGVFFDAFYLQDETGGIMAFNDVPDKSVTVGDTVRVYGHTKTFENNKELEFGQFDKSVVKVNKIPGTPLEPKEIVTKDLHNEQYHGLLVKITGEVKSHPNEDSYIVDDGSGEAIVFIDGYIVNQSGPVPAIQIGDTLEAVGLAGMFSGGERIRVRDTKELKVTPKQTVGVTGVELDETNFTLTSIGSTKQLHATVLPTNATNKAVTWSTNKPEIAKVNEYGEVTAVNIGEAEITVTTVDGGFTATSKVTVEAGTTSPISVIGVELDETDLTLTGIGSSKQLHATVLPADATNKAVTWTTNKPEIAKVNEYGEVTAVNIGEAVITVTTVDGGFTATSTVTVEAGTTSPISVIGVELDETDL</sequence>
<evidence type="ECO:0000313" key="5">
    <source>
        <dbReference type="Proteomes" id="UP000295418"/>
    </source>
</evidence>
<feature type="region of interest" description="Disordered" evidence="1">
    <location>
        <begin position="231"/>
        <end position="255"/>
    </location>
</feature>
<evidence type="ECO:0000256" key="1">
    <source>
        <dbReference type="SAM" id="MobiDB-lite"/>
    </source>
</evidence>
<dbReference type="InterPro" id="IPR008964">
    <property type="entry name" value="Invasin/intimin_cell_adhesion"/>
</dbReference>
<feature type="transmembrane region" description="Helical" evidence="2">
    <location>
        <begin position="12"/>
        <end position="32"/>
    </location>
</feature>
<dbReference type="RefSeq" id="WP_132419671.1">
    <property type="nucleotide sequence ID" value="NZ_SKFG01000024.1"/>
</dbReference>
<dbReference type="SUPFAM" id="SSF101756">
    <property type="entry name" value="Hypothetical protein YgiW"/>
    <property type="match status" value="2"/>
</dbReference>
<dbReference type="InterPro" id="IPR036415">
    <property type="entry name" value="Lamin_tail_dom_sf"/>
</dbReference>
<dbReference type="Gene3D" id="2.60.40.10">
    <property type="entry name" value="Immunoglobulins"/>
    <property type="match status" value="1"/>
</dbReference>
<dbReference type="InterPro" id="IPR036700">
    <property type="entry name" value="BOBF_sf"/>
</dbReference>
<dbReference type="Pfam" id="PF02368">
    <property type="entry name" value="Big_2"/>
    <property type="match status" value="2"/>
</dbReference>
<dbReference type="OrthoDB" id="9801679at2"/>
<dbReference type="Gene3D" id="2.40.50.200">
    <property type="entry name" value="Bacterial OB-fold"/>
    <property type="match status" value="1"/>
</dbReference>
<proteinExistence type="predicted"/>
<dbReference type="InterPro" id="IPR003343">
    <property type="entry name" value="Big_2"/>
</dbReference>
<dbReference type="NCBIfam" id="NF038032">
    <property type="entry name" value="CehA_McbA_metalo"/>
    <property type="match status" value="1"/>
</dbReference>
<dbReference type="Pfam" id="PF23355">
    <property type="entry name" value="IFT52_GIFT"/>
    <property type="match status" value="1"/>
</dbReference>
<evidence type="ECO:0000259" key="3">
    <source>
        <dbReference type="PROSITE" id="PS51841"/>
    </source>
</evidence>
<feature type="non-terminal residue" evidence="4">
    <location>
        <position position="1886"/>
    </location>
</feature>
<dbReference type="SUPFAM" id="SSF49373">
    <property type="entry name" value="Invasin/intimin cell-adhesion fragments"/>
    <property type="match status" value="2"/>
</dbReference>
<accession>A0A4R4E5B8</accession>
<dbReference type="SMART" id="SM00635">
    <property type="entry name" value="BID_2"/>
    <property type="match status" value="2"/>
</dbReference>
<keyword evidence="2" id="KW-0472">Membrane</keyword>
<evidence type="ECO:0000313" key="4">
    <source>
        <dbReference type="EMBL" id="TCZ74679.1"/>
    </source>
</evidence>
<organism evidence="4 5">
    <name type="scientific">Paenibacillus albiflavus</name>
    <dbReference type="NCBI Taxonomy" id="2545760"/>
    <lineage>
        <taxon>Bacteria</taxon>
        <taxon>Bacillati</taxon>
        <taxon>Bacillota</taxon>
        <taxon>Bacilli</taxon>
        <taxon>Bacillales</taxon>
        <taxon>Paenibacillaceae</taxon>
        <taxon>Paenibacillus</taxon>
    </lineage>
</organism>
<dbReference type="PROSITE" id="PS51841">
    <property type="entry name" value="LTD"/>
    <property type="match status" value="1"/>
</dbReference>
<keyword evidence="2" id="KW-1133">Transmembrane helix</keyword>
<comment type="caution">
    <text evidence="4">The sequence shown here is derived from an EMBL/GenBank/DDBJ whole genome shotgun (WGS) entry which is preliminary data.</text>
</comment>
<dbReference type="InterPro" id="IPR013783">
    <property type="entry name" value="Ig-like_fold"/>
</dbReference>
<dbReference type="SUPFAM" id="SSF52317">
    <property type="entry name" value="Class I glutamine amidotransferase-like"/>
    <property type="match status" value="1"/>
</dbReference>
<reference evidence="4 5" key="1">
    <citation type="submission" date="2019-03" db="EMBL/GenBank/DDBJ databases">
        <authorList>
            <person name="Kim M.K.M."/>
        </authorList>
    </citation>
    <scope>NUCLEOTIDE SEQUENCE [LARGE SCALE GENOMIC DNA]</scope>
    <source>
        <strain evidence="4 5">18JY21-1</strain>
    </source>
</reference>
<dbReference type="Gene3D" id="2.60.40.1080">
    <property type="match status" value="2"/>
</dbReference>
<dbReference type="InterPro" id="IPR016195">
    <property type="entry name" value="Pol/histidinol_Pase-like"/>
</dbReference>
<keyword evidence="2" id="KW-0812">Transmembrane</keyword>
<gene>
    <name evidence="4" type="ORF">E0485_19100</name>
</gene>
<dbReference type="EMBL" id="SKFG01000024">
    <property type="protein sequence ID" value="TCZ74679.1"/>
    <property type="molecule type" value="Genomic_DNA"/>
</dbReference>
<feature type="domain" description="LTD" evidence="3">
    <location>
        <begin position="29"/>
        <end position="171"/>
    </location>
</feature>
<dbReference type="InterPro" id="IPR001322">
    <property type="entry name" value="Lamin_tail_dom"/>
</dbReference>
<keyword evidence="5" id="KW-1185">Reference proteome</keyword>
<protein>
    <submittedName>
        <fullName evidence="4">Ig domain-containing protein group 2 domain-containing protein</fullName>
    </submittedName>
</protein>
<dbReference type="InterPro" id="IPR029062">
    <property type="entry name" value="Class_I_gatase-like"/>
</dbReference>
<dbReference type="Proteomes" id="UP000295418">
    <property type="component" value="Unassembled WGS sequence"/>
</dbReference>
<evidence type="ECO:0000256" key="2">
    <source>
        <dbReference type="SAM" id="Phobius"/>
    </source>
</evidence>